<dbReference type="EMBL" id="JBIGHY010000001">
    <property type="protein sequence ID" value="MFG6412695.1"/>
    <property type="molecule type" value="Genomic_DNA"/>
</dbReference>
<feature type="region of interest" description="Disordered" evidence="1">
    <location>
        <begin position="24"/>
        <end position="50"/>
    </location>
</feature>
<name>A0ABW7EGV7_9BURK</name>
<protein>
    <submittedName>
        <fullName evidence="2">Uncharacterized protein</fullName>
    </submittedName>
</protein>
<reference evidence="2 3" key="1">
    <citation type="submission" date="2024-09" db="EMBL/GenBank/DDBJ databases">
        <title>Novel species of the genus Pelomonas and Roseateles isolated from streams.</title>
        <authorList>
            <person name="Lu H."/>
        </authorList>
    </citation>
    <scope>NUCLEOTIDE SEQUENCE [LARGE SCALE GENOMIC DNA]</scope>
    <source>
        <strain evidence="2 3">DC23W</strain>
    </source>
</reference>
<proteinExistence type="predicted"/>
<sequence length="118" mass="13063">MSKKMNPQEFEQLRPTLRARLSQALEEEQSDDLAVPDLKDNPMWETPEVDSKSVAKLSPLVKEITGSSLRPEWIQKGGYASIFEAVTDIIAKIHQHRVGIADAPASSPSEVNEEVAAH</sequence>
<evidence type="ECO:0000313" key="2">
    <source>
        <dbReference type="EMBL" id="MFG6412695.1"/>
    </source>
</evidence>
<comment type="caution">
    <text evidence="2">The sequence shown here is derived from an EMBL/GenBank/DDBJ whole genome shotgun (WGS) entry which is preliminary data.</text>
</comment>
<evidence type="ECO:0000313" key="3">
    <source>
        <dbReference type="Proteomes" id="UP001606300"/>
    </source>
</evidence>
<dbReference type="Proteomes" id="UP001606300">
    <property type="component" value="Unassembled WGS sequence"/>
</dbReference>
<dbReference type="RefSeq" id="WP_394468794.1">
    <property type="nucleotide sequence ID" value="NZ_JBIGHY010000001.1"/>
</dbReference>
<gene>
    <name evidence="2" type="ORF">ACG02S_02165</name>
</gene>
<organism evidence="2 3">
    <name type="scientific">Pelomonas dachongensis</name>
    <dbReference type="NCBI Taxonomy" id="3299029"/>
    <lineage>
        <taxon>Bacteria</taxon>
        <taxon>Pseudomonadati</taxon>
        <taxon>Pseudomonadota</taxon>
        <taxon>Betaproteobacteria</taxon>
        <taxon>Burkholderiales</taxon>
        <taxon>Sphaerotilaceae</taxon>
        <taxon>Roseateles</taxon>
    </lineage>
</organism>
<evidence type="ECO:0000256" key="1">
    <source>
        <dbReference type="SAM" id="MobiDB-lite"/>
    </source>
</evidence>
<keyword evidence="3" id="KW-1185">Reference proteome</keyword>
<accession>A0ABW7EGV7</accession>